<dbReference type="PANTHER" id="PTHR44147">
    <property type="entry name" value="DEHYDROGENASE/REDUCTASE SDR FAMILY MEMBER 1"/>
    <property type="match status" value="1"/>
</dbReference>
<dbReference type="PROSITE" id="PS00061">
    <property type="entry name" value="ADH_SHORT"/>
    <property type="match status" value="1"/>
</dbReference>
<evidence type="ECO:0008006" key="3">
    <source>
        <dbReference type="Google" id="ProtNLM"/>
    </source>
</evidence>
<proteinExistence type="predicted"/>
<reference evidence="2" key="1">
    <citation type="submission" date="2016-11" db="EMBL/GenBank/DDBJ databases">
        <title>Trade-off between light-utilization and light-protection in marine flavobacteria.</title>
        <authorList>
            <person name="Kumagai Y."/>
            <person name="Yoshizawa S."/>
            <person name="Kogure K."/>
        </authorList>
    </citation>
    <scope>NUCLEOTIDE SEQUENCE [LARGE SCALE GENOMIC DNA]</scope>
    <source>
        <strain evidence="2">SG-18</strain>
    </source>
</reference>
<evidence type="ECO:0000313" key="1">
    <source>
        <dbReference type="EMBL" id="PQJ15797.1"/>
    </source>
</evidence>
<gene>
    <name evidence="1" type="ORF">BST99_08710</name>
</gene>
<dbReference type="OrthoDB" id="9804104at2"/>
<comment type="caution">
    <text evidence="1">The sequence shown here is derived from an EMBL/GenBank/DDBJ whole genome shotgun (WGS) entry which is preliminary data.</text>
</comment>
<organism evidence="1 2">
    <name type="scientific">Aureicoccus marinus</name>
    <dbReference type="NCBI Taxonomy" id="754435"/>
    <lineage>
        <taxon>Bacteria</taxon>
        <taxon>Pseudomonadati</taxon>
        <taxon>Bacteroidota</taxon>
        <taxon>Flavobacteriia</taxon>
        <taxon>Flavobacteriales</taxon>
        <taxon>Flavobacteriaceae</taxon>
        <taxon>Aureicoccus</taxon>
    </lineage>
</organism>
<dbReference type="Gene3D" id="3.40.50.720">
    <property type="entry name" value="NAD(P)-binding Rossmann-like Domain"/>
    <property type="match status" value="2"/>
</dbReference>
<evidence type="ECO:0000313" key="2">
    <source>
        <dbReference type="Proteomes" id="UP000239366"/>
    </source>
</evidence>
<dbReference type="Pfam" id="PF00106">
    <property type="entry name" value="adh_short"/>
    <property type="match status" value="1"/>
</dbReference>
<protein>
    <recommendedName>
        <fullName evidence="3">Short-chain dehydrogenase</fullName>
    </recommendedName>
</protein>
<dbReference type="SUPFAM" id="SSF51735">
    <property type="entry name" value="NAD(P)-binding Rossmann-fold domains"/>
    <property type="match status" value="1"/>
</dbReference>
<sequence length="180" mass="19269">MPISKPATNLKNKVALVTGASRGIGKGTAIALAKEGATAGYNASRIASNHMIKQGSGLIVNFSFWASQQNDKGVAYGVAKAATDRMTQIMAHELLKHHIAVVCLYPGIVRTEAVLKAADHFDLSNSESTEFMGRIISKLTTDPELMKKSGKIFIGARLAMEYGVLDTDGRQPRPLGIDEV</sequence>
<dbReference type="InterPro" id="IPR036291">
    <property type="entry name" value="NAD(P)-bd_dom_sf"/>
</dbReference>
<dbReference type="InterPro" id="IPR002347">
    <property type="entry name" value="SDR_fam"/>
</dbReference>
<name>A0A2S7T8G0_9FLAO</name>
<dbReference type="InterPro" id="IPR020904">
    <property type="entry name" value="Sc_DH/Rdtase_CS"/>
</dbReference>
<accession>A0A2S7T8G0</accession>
<dbReference type="AlphaFoldDB" id="A0A2S7T8G0"/>
<dbReference type="RefSeq" id="WP_105001455.1">
    <property type="nucleotide sequence ID" value="NZ_MQVX01000001.1"/>
</dbReference>
<keyword evidence="2" id="KW-1185">Reference proteome</keyword>
<dbReference type="EMBL" id="MQVX01000001">
    <property type="protein sequence ID" value="PQJ15797.1"/>
    <property type="molecule type" value="Genomic_DNA"/>
</dbReference>
<dbReference type="Proteomes" id="UP000239366">
    <property type="component" value="Unassembled WGS sequence"/>
</dbReference>
<dbReference type="PANTHER" id="PTHR44147:SF2">
    <property type="entry name" value="DEHYDROGENASE_REDUCTASE SDR FAMILY MEMBER 1"/>
    <property type="match status" value="1"/>
</dbReference>